<dbReference type="AlphaFoldDB" id="A0A1Z4N3M6"/>
<evidence type="ECO:0000259" key="1">
    <source>
        <dbReference type="Pfam" id="PF03992"/>
    </source>
</evidence>
<dbReference type="InterPro" id="IPR007138">
    <property type="entry name" value="ABM_dom"/>
</dbReference>
<dbReference type="InterPro" id="IPR011008">
    <property type="entry name" value="Dimeric_a/b-barrel"/>
</dbReference>
<feature type="domain" description="ABM" evidence="1">
    <location>
        <begin position="32"/>
        <end position="68"/>
    </location>
</feature>
<dbReference type="KEGG" id="ttq:NIES37_42410"/>
<dbReference type="Proteomes" id="UP000218785">
    <property type="component" value="Chromosome"/>
</dbReference>
<protein>
    <recommendedName>
        <fullName evidence="1">ABM domain-containing protein</fullName>
    </recommendedName>
</protein>
<dbReference type="Pfam" id="PF03992">
    <property type="entry name" value="ABM"/>
    <property type="match status" value="1"/>
</dbReference>
<accession>A0A1Z4N3M6</accession>
<dbReference type="InterPro" id="IPR022512">
    <property type="entry name" value="CHP03792"/>
</dbReference>
<dbReference type="NCBIfam" id="TIGR03792">
    <property type="entry name" value="TIGR03792 family protein"/>
    <property type="match status" value="1"/>
</dbReference>
<keyword evidence="3" id="KW-1185">Reference proteome</keyword>
<gene>
    <name evidence="2" type="ORF">NIES37_42410</name>
</gene>
<dbReference type="EMBL" id="AP018248">
    <property type="protein sequence ID" value="BAZ00252.1"/>
    <property type="molecule type" value="Genomic_DNA"/>
</dbReference>
<organism evidence="2 3">
    <name type="scientific">Tolypothrix tenuis PCC 7101</name>
    <dbReference type="NCBI Taxonomy" id="231146"/>
    <lineage>
        <taxon>Bacteria</taxon>
        <taxon>Bacillati</taxon>
        <taxon>Cyanobacteriota</taxon>
        <taxon>Cyanophyceae</taxon>
        <taxon>Nostocales</taxon>
        <taxon>Tolypothrichaceae</taxon>
        <taxon>Tolypothrix</taxon>
    </lineage>
</organism>
<reference evidence="2 3" key="1">
    <citation type="submission" date="2017-06" db="EMBL/GenBank/DDBJ databases">
        <title>Genome sequencing of cyanobaciteial culture collection at National Institute for Environmental Studies (NIES).</title>
        <authorList>
            <person name="Hirose Y."/>
            <person name="Shimura Y."/>
            <person name="Fujisawa T."/>
            <person name="Nakamura Y."/>
            <person name="Kawachi M."/>
        </authorList>
    </citation>
    <scope>NUCLEOTIDE SEQUENCE [LARGE SCALE GENOMIC DNA]</scope>
    <source>
        <strain evidence="2 3">NIES-37</strain>
    </source>
</reference>
<proteinExistence type="predicted"/>
<name>A0A1Z4N3M6_9CYAN</name>
<dbReference type="RefSeq" id="WP_096578988.1">
    <property type="nucleotide sequence ID" value="NZ_CAWNJS010000001.1"/>
</dbReference>
<dbReference type="SUPFAM" id="SSF54909">
    <property type="entry name" value="Dimeric alpha+beta barrel"/>
    <property type="match status" value="1"/>
</dbReference>
<sequence length="107" mass="12290">MQGVVIEFLKFKITSLIQEIFIQKDAEIWTTALAQYPGFLGKEVWLNPQDPTEIIFVVRWATKEQWQAIPLEELAAIEQKFAAALGDTYELVESAEYQQWVGEKVKG</sequence>
<evidence type="ECO:0000313" key="3">
    <source>
        <dbReference type="Proteomes" id="UP000218785"/>
    </source>
</evidence>
<dbReference type="Gene3D" id="3.30.70.100">
    <property type="match status" value="1"/>
</dbReference>
<evidence type="ECO:0000313" key="2">
    <source>
        <dbReference type="EMBL" id="BAZ00252.1"/>
    </source>
</evidence>